<dbReference type="GO" id="GO:0005886">
    <property type="term" value="C:plasma membrane"/>
    <property type="evidence" value="ECO:0007669"/>
    <property type="project" value="UniProtKB-SubCell"/>
</dbReference>
<accession>A0A382UU48</accession>
<organism evidence="7">
    <name type="scientific">marine metagenome</name>
    <dbReference type="NCBI Taxonomy" id="408172"/>
    <lineage>
        <taxon>unclassified sequences</taxon>
        <taxon>metagenomes</taxon>
        <taxon>ecological metagenomes</taxon>
    </lineage>
</organism>
<name>A0A382UU48_9ZZZZ</name>
<keyword evidence="5" id="KW-0472">Membrane</keyword>
<protein>
    <recommendedName>
        <fullName evidence="6">CstA N-terminal domain-containing protein</fullName>
    </recommendedName>
</protein>
<dbReference type="AlphaFoldDB" id="A0A382UU48"/>
<dbReference type="PANTHER" id="PTHR30252">
    <property type="entry name" value="INNER MEMBRANE PEPTIDE TRANSPORTER"/>
    <property type="match status" value="1"/>
</dbReference>
<dbReference type="EMBL" id="UINC01146468">
    <property type="protein sequence ID" value="SVD37208.1"/>
    <property type="molecule type" value="Genomic_DNA"/>
</dbReference>
<dbReference type="InterPro" id="IPR051605">
    <property type="entry name" value="CstA"/>
</dbReference>
<dbReference type="PANTHER" id="PTHR30252:SF0">
    <property type="entry name" value="PEPTIDE TRANSPORTER CSTA"/>
    <property type="match status" value="1"/>
</dbReference>
<gene>
    <name evidence="7" type="ORF">METZ01_LOCUS390062</name>
</gene>
<evidence type="ECO:0000256" key="4">
    <source>
        <dbReference type="ARBA" id="ARBA00022989"/>
    </source>
</evidence>
<dbReference type="Pfam" id="PF02554">
    <property type="entry name" value="CstA"/>
    <property type="match status" value="1"/>
</dbReference>
<evidence type="ECO:0000256" key="1">
    <source>
        <dbReference type="ARBA" id="ARBA00004651"/>
    </source>
</evidence>
<reference evidence="7" key="1">
    <citation type="submission" date="2018-05" db="EMBL/GenBank/DDBJ databases">
        <authorList>
            <person name="Lanie J.A."/>
            <person name="Ng W.-L."/>
            <person name="Kazmierczak K.M."/>
            <person name="Andrzejewski T.M."/>
            <person name="Davidsen T.M."/>
            <person name="Wayne K.J."/>
            <person name="Tettelin H."/>
            <person name="Glass J.I."/>
            <person name="Rusch D."/>
            <person name="Podicherti R."/>
            <person name="Tsui H.-C.T."/>
            <person name="Winkler M.E."/>
        </authorList>
    </citation>
    <scope>NUCLEOTIDE SEQUENCE</scope>
</reference>
<sequence length="86" mass="9658">MSSIVLVLLGFTILFIGYRFYSKFVGIRIFDINEKNHLMPSKEFEDGIDFVPTKKHILFGHHFTSVAGAAPIIGPCVAAYWGWLPA</sequence>
<proteinExistence type="predicted"/>
<evidence type="ECO:0000313" key="7">
    <source>
        <dbReference type="EMBL" id="SVD37208.1"/>
    </source>
</evidence>
<keyword evidence="3" id="KW-0812">Transmembrane</keyword>
<comment type="subcellular location">
    <subcellularLocation>
        <location evidence="1">Cell membrane</location>
        <topology evidence="1">Multi-pass membrane protein</topology>
    </subcellularLocation>
</comment>
<feature type="domain" description="CstA N-terminal" evidence="6">
    <location>
        <begin position="3"/>
        <end position="86"/>
    </location>
</feature>
<keyword evidence="2" id="KW-1003">Cell membrane</keyword>
<evidence type="ECO:0000259" key="6">
    <source>
        <dbReference type="Pfam" id="PF02554"/>
    </source>
</evidence>
<keyword evidence="4" id="KW-1133">Transmembrane helix</keyword>
<dbReference type="InterPro" id="IPR003706">
    <property type="entry name" value="CstA_N"/>
</dbReference>
<evidence type="ECO:0000256" key="5">
    <source>
        <dbReference type="ARBA" id="ARBA00023136"/>
    </source>
</evidence>
<feature type="non-terminal residue" evidence="7">
    <location>
        <position position="86"/>
    </location>
</feature>
<dbReference type="GO" id="GO:0009267">
    <property type="term" value="P:cellular response to starvation"/>
    <property type="evidence" value="ECO:0007669"/>
    <property type="project" value="InterPro"/>
</dbReference>
<evidence type="ECO:0000256" key="2">
    <source>
        <dbReference type="ARBA" id="ARBA00022475"/>
    </source>
</evidence>
<evidence type="ECO:0000256" key="3">
    <source>
        <dbReference type="ARBA" id="ARBA00022692"/>
    </source>
</evidence>